<proteinExistence type="predicted"/>
<accession>A0ABR2QTE8</accession>
<dbReference type="PANTHER" id="PTHR47718:SF8">
    <property type="entry name" value="PROTEIN FAR1-RELATED SEQUENCE"/>
    <property type="match status" value="1"/>
</dbReference>
<dbReference type="InterPro" id="IPR004330">
    <property type="entry name" value="FAR1_DNA_bnd_dom"/>
</dbReference>
<dbReference type="PANTHER" id="PTHR47718">
    <property type="entry name" value="OS01G0519700 PROTEIN"/>
    <property type="match status" value="1"/>
</dbReference>
<evidence type="ECO:0000259" key="1">
    <source>
        <dbReference type="Pfam" id="PF03101"/>
    </source>
</evidence>
<dbReference type="EMBL" id="JBBPBN010000031">
    <property type="protein sequence ID" value="KAK9003960.1"/>
    <property type="molecule type" value="Genomic_DNA"/>
</dbReference>
<sequence length="510" mass="59005">MEKQISEHDKGSGEIVPCTNFTPSVHENLLDEIIPRVGMEFNTESDVYDFYNKYANKVGFSIRRSKGHKDDYGQWKDRVFCCSCQGTRIKDKRDDDVKCHRPETRFGCLAVLKVSRFNGKFQVTEFIADHTHALVSPSKRIFLRSHRKINLAQAAELEIADRSGLAPKESVEFLARKVGGIENLGFIPEDYNNYLRTKRTEAMKIGDTAKHLSDVFERFGSFTKDFSSCVYDHDEEEDFLNAWDQMLAKYNLRDNSWLKKQFELREKWALVYGRQIFCADMSTTQRSESMNNQVKMYIGYNYDLLRFFHHFERLLADRRYEELKADYKDNQTARAAMSEKTFDIATGDGEKILSKVETTLKQLSIEESLNTCGKTFSIDASEKDEDIEKNVQGIKCKPKRKGDGSSIRLKSALEKATKKRNRRIVKSVKTVREEKQSQVHDDHLNLNVLNSCGQLTSQRTQQQWDSTLDMNTMNQSTITSMVDLLQAQIPQPRFLQGGNLEENQKNIWNT</sequence>
<protein>
    <recommendedName>
        <fullName evidence="1">FAR1 domain-containing protein</fullName>
    </recommendedName>
</protein>
<evidence type="ECO:0000313" key="2">
    <source>
        <dbReference type="EMBL" id="KAK9003960.1"/>
    </source>
</evidence>
<gene>
    <name evidence="2" type="ORF">V6N11_001778</name>
</gene>
<comment type="caution">
    <text evidence="2">The sequence shown here is derived from an EMBL/GenBank/DDBJ whole genome shotgun (WGS) entry which is preliminary data.</text>
</comment>
<organism evidence="2 3">
    <name type="scientific">Hibiscus sabdariffa</name>
    <name type="common">roselle</name>
    <dbReference type="NCBI Taxonomy" id="183260"/>
    <lineage>
        <taxon>Eukaryota</taxon>
        <taxon>Viridiplantae</taxon>
        <taxon>Streptophyta</taxon>
        <taxon>Embryophyta</taxon>
        <taxon>Tracheophyta</taxon>
        <taxon>Spermatophyta</taxon>
        <taxon>Magnoliopsida</taxon>
        <taxon>eudicotyledons</taxon>
        <taxon>Gunneridae</taxon>
        <taxon>Pentapetalae</taxon>
        <taxon>rosids</taxon>
        <taxon>malvids</taxon>
        <taxon>Malvales</taxon>
        <taxon>Malvaceae</taxon>
        <taxon>Malvoideae</taxon>
        <taxon>Hibiscus</taxon>
    </lineage>
</organism>
<dbReference type="Pfam" id="PF03101">
    <property type="entry name" value="FAR1"/>
    <property type="match status" value="1"/>
</dbReference>
<feature type="domain" description="FAR1" evidence="1">
    <location>
        <begin position="49"/>
        <end position="135"/>
    </location>
</feature>
<name>A0ABR2QTE8_9ROSI</name>
<evidence type="ECO:0000313" key="3">
    <source>
        <dbReference type="Proteomes" id="UP001396334"/>
    </source>
</evidence>
<dbReference type="Proteomes" id="UP001396334">
    <property type="component" value="Unassembled WGS sequence"/>
</dbReference>
<reference evidence="2 3" key="1">
    <citation type="journal article" date="2024" name="G3 (Bethesda)">
        <title>Genome assembly of Hibiscus sabdariffa L. provides insights into metabolisms of medicinal natural products.</title>
        <authorList>
            <person name="Kim T."/>
        </authorList>
    </citation>
    <scope>NUCLEOTIDE SEQUENCE [LARGE SCALE GENOMIC DNA]</scope>
    <source>
        <strain evidence="2">TK-2024</strain>
        <tissue evidence="2">Old leaves</tissue>
    </source>
</reference>
<keyword evidence="3" id="KW-1185">Reference proteome</keyword>